<sequence length="112" mass="12203">MHIQFSEAAADKLRPYLADGKLRLKFVHDTEGCGCVVSGVPALHLVRESGPDDRIASGEPFDFLYEPRHEIYYEPNMRIGFDPAGGSFTLTSDGQIYSTNVKLVQPAAASSG</sequence>
<name>A0ABW5QTJ6_9BACL</name>
<comment type="caution">
    <text evidence="2">The sequence shown here is derived from an EMBL/GenBank/DDBJ whole genome shotgun (WGS) entry which is preliminary data.</text>
</comment>
<feature type="domain" description="Core" evidence="1">
    <location>
        <begin position="1"/>
        <end position="104"/>
    </location>
</feature>
<reference evidence="3" key="1">
    <citation type="journal article" date="2019" name="Int. J. Syst. Evol. Microbiol.">
        <title>The Global Catalogue of Microorganisms (GCM) 10K type strain sequencing project: providing services to taxonomists for standard genome sequencing and annotation.</title>
        <authorList>
            <consortium name="The Broad Institute Genomics Platform"/>
            <consortium name="The Broad Institute Genome Sequencing Center for Infectious Disease"/>
            <person name="Wu L."/>
            <person name="Ma J."/>
        </authorList>
    </citation>
    <scope>NUCLEOTIDE SEQUENCE [LARGE SCALE GENOMIC DNA]</scope>
    <source>
        <strain evidence="3">TISTR 1827</strain>
    </source>
</reference>
<dbReference type="EMBL" id="JBHUMY010000006">
    <property type="protein sequence ID" value="MFD2659657.1"/>
    <property type="molecule type" value="Genomic_DNA"/>
</dbReference>
<evidence type="ECO:0000313" key="2">
    <source>
        <dbReference type="EMBL" id="MFD2659657.1"/>
    </source>
</evidence>
<gene>
    <name evidence="2" type="ORF">ACFSW5_05180</name>
</gene>
<accession>A0ABW5QTJ6</accession>
<dbReference type="SUPFAM" id="SSF89360">
    <property type="entry name" value="HesB-like domain"/>
    <property type="match status" value="1"/>
</dbReference>
<protein>
    <submittedName>
        <fullName evidence="2">Iron-sulfur cluster biosynthesis family protein</fullName>
    </submittedName>
</protein>
<dbReference type="Gene3D" id="2.60.300.12">
    <property type="entry name" value="HesB-like domain"/>
    <property type="match status" value="1"/>
</dbReference>
<proteinExistence type="predicted"/>
<evidence type="ECO:0000259" key="1">
    <source>
        <dbReference type="Pfam" id="PF01521"/>
    </source>
</evidence>
<dbReference type="InterPro" id="IPR035903">
    <property type="entry name" value="HesB-like_dom_sf"/>
</dbReference>
<dbReference type="Proteomes" id="UP001597493">
    <property type="component" value="Unassembled WGS sequence"/>
</dbReference>
<evidence type="ECO:0000313" key="3">
    <source>
        <dbReference type="Proteomes" id="UP001597493"/>
    </source>
</evidence>
<keyword evidence="3" id="KW-1185">Reference proteome</keyword>
<dbReference type="Pfam" id="PF01521">
    <property type="entry name" value="Fe-S_biosyn"/>
    <property type="match status" value="1"/>
</dbReference>
<dbReference type="RefSeq" id="WP_379270347.1">
    <property type="nucleotide sequence ID" value="NZ_JBHUGT010000023.1"/>
</dbReference>
<organism evidence="2 3">
    <name type="scientific">Paenibacillus thailandensis</name>
    <dbReference type="NCBI Taxonomy" id="393250"/>
    <lineage>
        <taxon>Bacteria</taxon>
        <taxon>Bacillati</taxon>
        <taxon>Bacillota</taxon>
        <taxon>Bacilli</taxon>
        <taxon>Bacillales</taxon>
        <taxon>Paenibacillaceae</taxon>
        <taxon>Paenibacillus</taxon>
    </lineage>
</organism>
<dbReference type="InterPro" id="IPR000361">
    <property type="entry name" value="ATAP_core_dom"/>
</dbReference>